<dbReference type="InterPro" id="IPR036565">
    <property type="entry name" value="Mur-like_cat_sf"/>
</dbReference>
<comment type="subcellular location">
    <subcellularLocation>
        <location evidence="2">Cytoplasm</location>
    </subcellularLocation>
</comment>
<dbReference type="GO" id="GO:0016881">
    <property type="term" value="F:acid-amino acid ligase activity"/>
    <property type="evidence" value="ECO:0007669"/>
    <property type="project" value="InterPro"/>
</dbReference>
<keyword evidence="2" id="KW-0131">Cell cycle</keyword>
<comment type="similarity">
    <text evidence="1">Belongs to the MurCDEF family. MurE subfamily.</text>
</comment>
<dbReference type="InterPro" id="IPR036615">
    <property type="entry name" value="Mur_ligase_C_dom_sf"/>
</dbReference>
<evidence type="ECO:0000313" key="6">
    <source>
        <dbReference type="Proteomes" id="UP000823854"/>
    </source>
</evidence>
<evidence type="ECO:0000259" key="3">
    <source>
        <dbReference type="Pfam" id="PF02875"/>
    </source>
</evidence>
<dbReference type="EMBL" id="DWWC01000152">
    <property type="protein sequence ID" value="HJC69561.1"/>
    <property type="molecule type" value="Genomic_DNA"/>
</dbReference>
<dbReference type="InterPro" id="IPR004101">
    <property type="entry name" value="Mur_ligase_C"/>
</dbReference>
<name>A0A9D2Q134_9MICO</name>
<comment type="pathway">
    <text evidence="2">Cell wall biogenesis; peptidoglycan biosynthesis.</text>
</comment>
<dbReference type="Gene3D" id="3.40.1190.10">
    <property type="entry name" value="Mur-like, catalytic domain"/>
    <property type="match status" value="1"/>
</dbReference>
<evidence type="ECO:0000256" key="2">
    <source>
        <dbReference type="RuleBase" id="RU004135"/>
    </source>
</evidence>
<dbReference type="PANTHER" id="PTHR23135:SF4">
    <property type="entry name" value="UDP-N-ACETYLMURAMOYL-L-ALANYL-D-GLUTAMATE--2,6-DIAMINOPIMELATE LIGASE MURE HOMOLOG, CHLOROPLASTIC"/>
    <property type="match status" value="1"/>
</dbReference>
<dbReference type="GO" id="GO:0008360">
    <property type="term" value="P:regulation of cell shape"/>
    <property type="evidence" value="ECO:0007669"/>
    <property type="project" value="UniProtKB-KW"/>
</dbReference>
<evidence type="ECO:0000256" key="1">
    <source>
        <dbReference type="ARBA" id="ARBA00005898"/>
    </source>
</evidence>
<dbReference type="SUPFAM" id="SSF53244">
    <property type="entry name" value="MurD-like peptide ligases, peptide-binding domain"/>
    <property type="match status" value="1"/>
</dbReference>
<feature type="domain" description="Mur ligase C-terminal" evidence="3">
    <location>
        <begin position="242"/>
        <end position="365"/>
    </location>
</feature>
<dbReference type="GO" id="GO:0009252">
    <property type="term" value="P:peptidoglycan biosynthetic process"/>
    <property type="evidence" value="ECO:0007669"/>
    <property type="project" value="UniProtKB-KW"/>
</dbReference>
<reference evidence="5" key="2">
    <citation type="submission" date="2021-04" db="EMBL/GenBank/DDBJ databases">
        <authorList>
            <person name="Gilroy R."/>
        </authorList>
    </citation>
    <scope>NUCLEOTIDE SEQUENCE</scope>
    <source>
        <strain evidence="5">CHK130-7132</strain>
    </source>
</reference>
<dbReference type="Proteomes" id="UP000823854">
    <property type="component" value="Unassembled WGS sequence"/>
</dbReference>
<evidence type="ECO:0000313" key="5">
    <source>
        <dbReference type="EMBL" id="HJC69561.1"/>
    </source>
</evidence>
<keyword evidence="2" id="KW-0132">Cell division</keyword>
<accession>A0A9D2Q134</accession>
<dbReference type="AlphaFoldDB" id="A0A9D2Q134"/>
<dbReference type="Gene3D" id="3.90.190.20">
    <property type="entry name" value="Mur ligase, C-terminal domain"/>
    <property type="match status" value="1"/>
</dbReference>
<evidence type="ECO:0000259" key="4">
    <source>
        <dbReference type="Pfam" id="PF08245"/>
    </source>
</evidence>
<dbReference type="InterPro" id="IPR013221">
    <property type="entry name" value="Mur_ligase_cen"/>
</dbReference>
<organism evidence="5 6">
    <name type="scientific">Candidatus Brachybacterium intestinipullorum</name>
    <dbReference type="NCBI Taxonomy" id="2838512"/>
    <lineage>
        <taxon>Bacteria</taxon>
        <taxon>Bacillati</taxon>
        <taxon>Actinomycetota</taxon>
        <taxon>Actinomycetes</taxon>
        <taxon>Micrococcales</taxon>
        <taxon>Dermabacteraceae</taxon>
        <taxon>Brachybacterium</taxon>
    </lineage>
</organism>
<dbReference type="PANTHER" id="PTHR23135">
    <property type="entry name" value="MUR LIGASE FAMILY MEMBER"/>
    <property type="match status" value="1"/>
</dbReference>
<keyword evidence="2" id="KW-0573">Peptidoglycan synthesis</keyword>
<dbReference type="GO" id="GO:0071555">
    <property type="term" value="P:cell wall organization"/>
    <property type="evidence" value="ECO:0007669"/>
    <property type="project" value="UniProtKB-KW"/>
</dbReference>
<dbReference type="InterPro" id="IPR005761">
    <property type="entry name" value="UDP-N-AcMur-Glu-dNH2Pim_ligase"/>
</dbReference>
<protein>
    <submittedName>
        <fullName evidence="5">UDP-N-acetylmuramyl-tripeptide synthetase</fullName>
    </submittedName>
</protein>
<dbReference type="Pfam" id="PF08245">
    <property type="entry name" value="Mur_ligase_M"/>
    <property type="match status" value="1"/>
</dbReference>
<keyword evidence="2" id="KW-0961">Cell wall biogenesis/degradation</keyword>
<reference evidence="5" key="1">
    <citation type="journal article" date="2021" name="PeerJ">
        <title>Extensive microbial diversity within the chicken gut microbiome revealed by metagenomics and culture.</title>
        <authorList>
            <person name="Gilroy R."/>
            <person name="Ravi A."/>
            <person name="Getino M."/>
            <person name="Pursley I."/>
            <person name="Horton D.L."/>
            <person name="Alikhan N.F."/>
            <person name="Baker D."/>
            <person name="Gharbi K."/>
            <person name="Hall N."/>
            <person name="Watson M."/>
            <person name="Adriaenssens E.M."/>
            <person name="Foster-Nyarko E."/>
            <person name="Jarju S."/>
            <person name="Secka A."/>
            <person name="Antonio M."/>
            <person name="Oren A."/>
            <person name="Chaudhuri R.R."/>
            <person name="La Ragione R."/>
            <person name="Hildebrand F."/>
            <person name="Pallen M.J."/>
        </authorList>
    </citation>
    <scope>NUCLEOTIDE SEQUENCE</scope>
    <source>
        <strain evidence="5">CHK130-7132</strain>
    </source>
</reference>
<dbReference type="NCBIfam" id="TIGR01085">
    <property type="entry name" value="murE"/>
    <property type="match status" value="1"/>
</dbReference>
<proteinExistence type="inferred from homology"/>
<dbReference type="GO" id="GO:0051301">
    <property type="term" value="P:cell division"/>
    <property type="evidence" value="ECO:0007669"/>
    <property type="project" value="UniProtKB-KW"/>
</dbReference>
<dbReference type="GO" id="GO:0005737">
    <property type="term" value="C:cytoplasm"/>
    <property type="evidence" value="ECO:0007669"/>
    <property type="project" value="UniProtKB-SubCell"/>
</dbReference>
<dbReference type="Pfam" id="PF02875">
    <property type="entry name" value="Mur_ligase_C"/>
    <property type="match status" value="1"/>
</dbReference>
<dbReference type="GO" id="GO:0005524">
    <property type="term" value="F:ATP binding"/>
    <property type="evidence" value="ECO:0007669"/>
    <property type="project" value="InterPro"/>
</dbReference>
<gene>
    <name evidence="5" type="primary">murE</name>
    <name evidence="5" type="ORF">H9932_07780</name>
</gene>
<sequence>MLQPVPMPVGRPLVSAVTGTNGKTSVATATLQLLRAAGLRAAGCDSTGITDVHGALRPAEFRRSAQYLPDLIAEQVALGAEAISLEAFVGILKDGLLTQVEVDVAVCTGLERDHLDVHGSLEQYWGAKLRLFEEHLRPDGAAVLAADCVQGDLVRAAVARRGARLVTVGPGGDVELDDARELDAPRLRGRLRVGAERHDVVLPTVHGVAVTNLLLAASAVIALGGEPEVVAGALSEVAPPPGRLEVVGVRDGVTAMVDTAHNPAALRSALTAVRARTEGRLLLVVGAGGERDRAKRAPMGQIAAELADLVILTDDNPRREPAARIRAEVREGCPNCLEIPRRADAIRAAWEMARGGDVVLVAGKGDETVQLVGTRRVPHDDRVVLRELLARG</sequence>
<feature type="domain" description="Mur ligase central" evidence="4">
    <location>
        <begin position="17"/>
        <end position="219"/>
    </location>
</feature>
<keyword evidence="2" id="KW-0133">Cell shape</keyword>
<dbReference type="SUPFAM" id="SSF53623">
    <property type="entry name" value="MurD-like peptide ligases, catalytic domain"/>
    <property type="match status" value="1"/>
</dbReference>
<comment type="caution">
    <text evidence="5">The sequence shown here is derived from an EMBL/GenBank/DDBJ whole genome shotgun (WGS) entry which is preliminary data.</text>
</comment>